<evidence type="ECO:0000256" key="2">
    <source>
        <dbReference type="ARBA" id="ARBA00007637"/>
    </source>
</evidence>
<reference evidence="4 5" key="1">
    <citation type="submission" date="2019-03" db="EMBL/GenBank/DDBJ databases">
        <title>Sapientia aquatica gen. nov., sp. nov., isolated from a crater lake.</title>
        <authorList>
            <person name="Felfoldi T."/>
            <person name="Szabo A."/>
            <person name="Toth E."/>
            <person name="Schumann P."/>
            <person name="Keki Z."/>
            <person name="Marialigeti K."/>
            <person name="Mathe I."/>
        </authorList>
    </citation>
    <scope>NUCLEOTIDE SEQUENCE [LARGE SCALE GENOMIC DNA]</scope>
    <source>
        <strain evidence="4 5">SA-152</strain>
    </source>
</reference>
<dbReference type="Gene3D" id="3.40.50.720">
    <property type="entry name" value="NAD(P)-binding Rossmann-like Domain"/>
    <property type="match status" value="1"/>
</dbReference>
<feature type="domain" description="NAD-dependent epimerase/dehydratase" evidence="3">
    <location>
        <begin position="4"/>
        <end position="234"/>
    </location>
</feature>
<dbReference type="SUPFAM" id="SSF51735">
    <property type="entry name" value="NAD(P)-binding Rossmann-fold domains"/>
    <property type="match status" value="1"/>
</dbReference>
<evidence type="ECO:0000313" key="5">
    <source>
        <dbReference type="Proteomes" id="UP000294829"/>
    </source>
</evidence>
<dbReference type="InterPro" id="IPR036291">
    <property type="entry name" value="NAD(P)-bd_dom_sf"/>
</dbReference>
<dbReference type="AlphaFoldDB" id="A0A4R5VX36"/>
<comment type="caution">
    <text evidence="4">The sequence shown here is derived from an EMBL/GenBank/DDBJ whole genome shotgun (WGS) entry which is preliminary data.</text>
</comment>
<name>A0A4R5VX36_9BURK</name>
<evidence type="ECO:0000313" key="4">
    <source>
        <dbReference type="EMBL" id="TDK63743.1"/>
    </source>
</evidence>
<evidence type="ECO:0000256" key="1">
    <source>
        <dbReference type="ARBA" id="ARBA00005125"/>
    </source>
</evidence>
<proteinExistence type="inferred from homology"/>
<keyword evidence="5" id="KW-1185">Reference proteome</keyword>
<protein>
    <submittedName>
        <fullName evidence="4">NAD-dependent epimerase/dehydratase family protein</fullName>
    </submittedName>
</protein>
<gene>
    <name evidence="4" type="ORF">E2I14_14325</name>
</gene>
<dbReference type="InterPro" id="IPR001509">
    <property type="entry name" value="Epimerase_deHydtase"/>
</dbReference>
<dbReference type="RefSeq" id="WP_133329713.1">
    <property type="nucleotide sequence ID" value="NZ_SMYL01000008.1"/>
</dbReference>
<sequence length="311" mass="34087">MLCCVIGGAGFIGHHLCESLSASGRDVIAVGRKPISTMPYPRLNYRAIDAADIASLRKVLSECDEVIDLAYATVPKTSFIDPMFDLQSNLPRVVALMEELRNYAQLRRLVVVSSGGTVYGHMTHLPISENSDTEPVSPYGITKLTIERYALMYCRLHSLPVVIVRPANAYGKGQQPFVGQGFIATAMGNILRRKSVTIYGEQGTVRDYVHVRDVASGILAALQSGQNGEVYNIGSGVGRSNLDIIDLIRPLASDAGFSIQIQHEAERKFDVAANVLNFGRLLSCSGWLPKVSMQEGLQEMWHESLAYAEQR</sequence>
<dbReference type="PANTHER" id="PTHR43000">
    <property type="entry name" value="DTDP-D-GLUCOSE 4,6-DEHYDRATASE-RELATED"/>
    <property type="match status" value="1"/>
</dbReference>
<organism evidence="4 5">
    <name type="scientific">Sapientia aquatica</name>
    <dbReference type="NCBI Taxonomy" id="1549640"/>
    <lineage>
        <taxon>Bacteria</taxon>
        <taxon>Pseudomonadati</taxon>
        <taxon>Pseudomonadota</taxon>
        <taxon>Betaproteobacteria</taxon>
        <taxon>Burkholderiales</taxon>
        <taxon>Oxalobacteraceae</taxon>
        <taxon>Sapientia</taxon>
    </lineage>
</organism>
<dbReference type="Pfam" id="PF01370">
    <property type="entry name" value="Epimerase"/>
    <property type="match status" value="1"/>
</dbReference>
<accession>A0A4R5VX36</accession>
<comment type="pathway">
    <text evidence="1">Bacterial outer membrane biogenesis; LPS O-antigen biosynthesis.</text>
</comment>
<evidence type="ECO:0000259" key="3">
    <source>
        <dbReference type="Pfam" id="PF01370"/>
    </source>
</evidence>
<dbReference type="EMBL" id="SMYL01000008">
    <property type="protein sequence ID" value="TDK63743.1"/>
    <property type="molecule type" value="Genomic_DNA"/>
</dbReference>
<dbReference type="Proteomes" id="UP000294829">
    <property type="component" value="Unassembled WGS sequence"/>
</dbReference>
<comment type="similarity">
    <text evidence="2">Belongs to the NAD(P)-dependent epimerase/dehydratase family.</text>
</comment>
<dbReference type="OrthoDB" id="9803010at2"/>
<dbReference type="Gene3D" id="3.90.25.10">
    <property type="entry name" value="UDP-galactose 4-epimerase, domain 1"/>
    <property type="match status" value="1"/>
</dbReference>